<evidence type="ECO:0000313" key="2">
    <source>
        <dbReference type="Proteomes" id="UP000663889"/>
    </source>
</evidence>
<gene>
    <name evidence="1" type="ORF">SEV965_LOCUS8671</name>
</gene>
<comment type="caution">
    <text evidence="1">The sequence shown here is derived from an EMBL/GenBank/DDBJ whole genome shotgun (WGS) entry which is preliminary data.</text>
</comment>
<dbReference type="AlphaFoldDB" id="A0A814DRD9"/>
<organism evidence="1 2">
    <name type="scientific">Rotaria sordida</name>
    <dbReference type="NCBI Taxonomy" id="392033"/>
    <lineage>
        <taxon>Eukaryota</taxon>
        <taxon>Metazoa</taxon>
        <taxon>Spiralia</taxon>
        <taxon>Gnathifera</taxon>
        <taxon>Rotifera</taxon>
        <taxon>Eurotatoria</taxon>
        <taxon>Bdelloidea</taxon>
        <taxon>Philodinida</taxon>
        <taxon>Philodinidae</taxon>
        <taxon>Rotaria</taxon>
    </lineage>
</organism>
<sequence length="493" mass="57591">MPSYSSDEIPQIEPQSRMMIVTEVRSSRKKKTSDSITLIISTDGKPTLKNSSSSMWPVLGTIVEIPPPVREFEKNVMLLALWHSPVSPPGNTLLHDVIKQVINLRNDGLYVNVGPTEINQFLYNNKEIVNHICIRKFNIDVRLVVADLPARAKITFLNGHAGYYACGNCLLEGSQCLRHRHILYTWSDYSQTQPHIRTQENIDSCAAYAELSGKKSYGVHQSSPLSQIISIPHQCVYDYFHLVYEGYMVMLLKEWKLLLKQVNIHYIDNLLNDVRYPHSFHRKPKDFNSFTQWKAGDLRTFFLYLALPLIIRLQPALSNKIVYHFSLLLISVRTLRHFRRRHEINNMKKFIYEYLKIFPSIYGRCRELLSTHILVHLPEQCIRHGGLSFHSMFTFESQLHCLRKMGHGSKSLSKQIAFWYTINKRLDTNNEYSIDLLTKQQLRYDIFFDENIRILHQQVFRNACHFFWLTYRLSGEVLFTISIWSSSLSFIGL</sequence>
<reference evidence="1" key="1">
    <citation type="submission" date="2021-02" db="EMBL/GenBank/DDBJ databases">
        <authorList>
            <person name="Nowell W R."/>
        </authorList>
    </citation>
    <scope>NUCLEOTIDE SEQUENCE</scope>
</reference>
<accession>A0A814DRD9</accession>
<dbReference type="Proteomes" id="UP000663889">
    <property type="component" value="Unassembled WGS sequence"/>
</dbReference>
<protein>
    <recommendedName>
        <fullName evidence="3">DUF4218 domain-containing protein</fullName>
    </recommendedName>
</protein>
<name>A0A814DRD9_9BILA</name>
<dbReference type="PANTHER" id="PTHR33053">
    <property type="entry name" value="PROTEIN, PUTATIVE-RELATED"/>
    <property type="match status" value="1"/>
</dbReference>
<evidence type="ECO:0008006" key="3">
    <source>
        <dbReference type="Google" id="ProtNLM"/>
    </source>
</evidence>
<proteinExistence type="predicted"/>
<evidence type="ECO:0000313" key="1">
    <source>
        <dbReference type="EMBL" id="CAF0959203.1"/>
    </source>
</evidence>
<dbReference type="EMBL" id="CAJNOU010000324">
    <property type="protein sequence ID" value="CAF0959203.1"/>
    <property type="molecule type" value="Genomic_DNA"/>
</dbReference>